<dbReference type="EMBL" id="KB445811">
    <property type="protein sequence ID" value="EMD32333.1"/>
    <property type="molecule type" value="Genomic_DNA"/>
</dbReference>
<dbReference type="Pfam" id="PF13621">
    <property type="entry name" value="Cupin_8"/>
    <property type="match status" value="1"/>
</dbReference>
<dbReference type="AlphaFoldDB" id="M2Q677"/>
<sequence length="413" mass="47582">MPAVHSTSRDPRCDHLERAPTYQEFLERYLIPNRPVVIGPALVSSWPAFRDWILPANKEVLGDKFEHDCCSRIDWDYLAREYGDCEVTVADCSTREFSDQRRETMRLRDVIALWRNGTGSSLYVKDWHLAREHPHPLFYATLDIFRDDWMNAYYAVCTADDFRFVYAGAARTFTPLHRDVYASYSWSTNIAGRKRWWLFPPEQTPLLVRKNGAGETAYDVRCADEREFPGVAQARPVVLEQEEGETIFVPSGWYHQVENLTECISINHNWCNATNLPALYASMCAKVTEVERALEDVRELLSKHDSTLPSEGGWQREWVHVVQDLVEKDAGWHWATFWRMVLHALRCAVAPKQAPTSELWAPAPPELMPPVNFVKERIKQCLDDFVKRDQREVELVPGLNNVVASINQLLGSG</sequence>
<dbReference type="SUPFAM" id="SSF51197">
    <property type="entry name" value="Clavaminate synthase-like"/>
    <property type="match status" value="1"/>
</dbReference>
<dbReference type="InterPro" id="IPR003347">
    <property type="entry name" value="JmjC_dom"/>
</dbReference>
<gene>
    <name evidence="2" type="ORF">CERSUDRAFT_118711</name>
</gene>
<dbReference type="GO" id="GO:0005634">
    <property type="term" value="C:nucleus"/>
    <property type="evidence" value="ECO:0007669"/>
    <property type="project" value="TreeGrafter"/>
</dbReference>
<protein>
    <recommendedName>
        <fullName evidence="1">JmjC domain-containing protein</fullName>
    </recommendedName>
</protein>
<dbReference type="HOGENOM" id="CLU_016785_2_3_1"/>
<dbReference type="OrthoDB" id="424465at2759"/>
<dbReference type="Gene3D" id="2.60.120.650">
    <property type="entry name" value="Cupin"/>
    <property type="match status" value="1"/>
</dbReference>
<evidence type="ECO:0000259" key="1">
    <source>
        <dbReference type="PROSITE" id="PS51184"/>
    </source>
</evidence>
<dbReference type="STRING" id="914234.M2Q677"/>
<feature type="domain" description="JmjC" evidence="1">
    <location>
        <begin position="131"/>
        <end position="287"/>
    </location>
</feature>
<organism evidence="2 3">
    <name type="scientific">Ceriporiopsis subvermispora (strain B)</name>
    <name type="common">White-rot fungus</name>
    <name type="synonym">Gelatoporia subvermispora</name>
    <dbReference type="NCBI Taxonomy" id="914234"/>
    <lineage>
        <taxon>Eukaryota</taxon>
        <taxon>Fungi</taxon>
        <taxon>Dikarya</taxon>
        <taxon>Basidiomycota</taxon>
        <taxon>Agaricomycotina</taxon>
        <taxon>Agaricomycetes</taxon>
        <taxon>Polyporales</taxon>
        <taxon>Gelatoporiaceae</taxon>
        <taxon>Gelatoporia</taxon>
    </lineage>
</organism>
<proteinExistence type="predicted"/>
<accession>M2Q677</accession>
<evidence type="ECO:0000313" key="2">
    <source>
        <dbReference type="EMBL" id="EMD32333.1"/>
    </source>
</evidence>
<dbReference type="PROSITE" id="PS51184">
    <property type="entry name" value="JMJC"/>
    <property type="match status" value="1"/>
</dbReference>
<dbReference type="Proteomes" id="UP000016930">
    <property type="component" value="Unassembled WGS sequence"/>
</dbReference>
<dbReference type="InterPro" id="IPR050910">
    <property type="entry name" value="JMJD6_ArgDemeth/LysHydrox"/>
</dbReference>
<dbReference type="GO" id="GO:0016706">
    <property type="term" value="F:2-oxoglutarate-dependent dioxygenase activity"/>
    <property type="evidence" value="ECO:0007669"/>
    <property type="project" value="TreeGrafter"/>
</dbReference>
<dbReference type="PANTHER" id="PTHR12480:SF6">
    <property type="entry name" value="2-OXOGLUTARATE AND IRON-DEPENDENT OXYGENASE JMJD4"/>
    <property type="match status" value="1"/>
</dbReference>
<evidence type="ECO:0000313" key="3">
    <source>
        <dbReference type="Proteomes" id="UP000016930"/>
    </source>
</evidence>
<dbReference type="GO" id="GO:0045905">
    <property type="term" value="P:positive regulation of translational termination"/>
    <property type="evidence" value="ECO:0007669"/>
    <property type="project" value="TreeGrafter"/>
</dbReference>
<dbReference type="GO" id="GO:0005737">
    <property type="term" value="C:cytoplasm"/>
    <property type="evidence" value="ECO:0007669"/>
    <property type="project" value="TreeGrafter"/>
</dbReference>
<keyword evidence="3" id="KW-1185">Reference proteome</keyword>
<name>M2Q677_CERS8</name>
<dbReference type="SMART" id="SM00558">
    <property type="entry name" value="JmjC"/>
    <property type="match status" value="1"/>
</dbReference>
<dbReference type="InterPro" id="IPR041667">
    <property type="entry name" value="Cupin_8"/>
</dbReference>
<dbReference type="PANTHER" id="PTHR12480">
    <property type="entry name" value="ARGININE DEMETHYLASE AND LYSYL-HYDROXYLASE JMJD"/>
    <property type="match status" value="1"/>
</dbReference>
<dbReference type="GO" id="GO:0043565">
    <property type="term" value="F:sequence-specific DNA binding"/>
    <property type="evidence" value="ECO:0007669"/>
    <property type="project" value="TreeGrafter"/>
</dbReference>
<reference evidence="2 3" key="1">
    <citation type="journal article" date="2012" name="Proc. Natl. Acad. Sci. U.S.A.">
        <title>Comparative genomics of Ceriporiopsis subvermispora and Phanerochaete chrysosporium provide insight into selective ligninolysis.</title>
        <authorList>
            <person name="Fernandez-Fueyo E."/>
            <person name="Ruiz-Duenas F.J."/>
            <person name="Ferreira P."/>
            <person name="Floudas D."/>
            <person name="Hibbett D.S."/>
            <person name="Canessa P."/>
            <person name="Larrondo L.F."/>
            <person name="James T.Y."/>
            <person name="Seelenfreund D."/>
            <person name="Lobos S."/>
            <person name="Polanco R."/>
            <person name="Tello M."/>
            <person name="Honda Y."/>
            <person name="Watanabe T."/>
            <person name="Watanabe T."/>
            <person name="Ryu J.S."/>
            <person name="Kubicek C.P."/>
            <person name="Schmoll M."/>
            <person name="Gaskell J."/>
            <person name="Hammel K.E."/>
            <person name="St John F.J."/>
            <person name="Vanden Wymelenberg A."/>
            <person name="Sabat G."/>
            <person name="Splinter BonDurant S."/>
            <person name="Syed K."/>
            <person name="Yadav J.S."/>
            <person name="Doddapaneni H."/>
            <person name="Subramanian V."/>
            <person name="Lavin J.L."/>
            <person name="Oguiza J.A."/>
            <person name="Perez G."/>
            <person name="Pisabarro A.G."/>
            <person name="Ramirez L."/>
            <person name="Santoyo F."/>
            <person name="Master E."/>
            <person name="Coutinho P.M."/>
            <person name="Henrissat B."/>
            <person name="Lombard V."/>
            <person name="Magnuson J.K."/>
            <person name="Kuees U."/>
            <person name="Hori C."/>
            <person name="Igarashi K."/>
            <person name="Samejima M."/>
            <person name="Held B.W."/>
            <person name="Barry K.W."/>
            <person name="LaButti K.M."/>
            <person name="Lapidus A."/>
            <person name="Lindquist E.A."/>
            <person name="Lucas S.M."/>
            <person name="Riley R."/>
            <person name="Salamov A.A."/>
            <person name="Hoffmeister D."/>
            <person name="Schwenk D."/>
            <person name="Hadar Y."/>
            <person name="Yarden O."/>
            <person name="de Vries R.P."/>
            <person name="Wiebenga A."/>
            <person name="Stenlid J."/>
            <person name="Eastwood D."/>
            <person name="Grigoriev I.V."/>
            <person name="Berka R.M."/>
            <person name="Blanchette R.A."/>
            <person name="Kersten P."/>
            <person name="Martinez A.T."/>
            <person name="Vicuna R."/>
            <person name="Cullen D."/>
        </authorList>
    </citation>
    <scope>NUCLEOTIDE SEQUENCE [LARGE SCALE GENOMIC DNA]</scope>
    <source>
        <strain evidence="2 3">B</strain>
    </source>
</reference>